<protein>
    <submittedName>
        <fullName evidence="1">Uncharacterized protein</fullName>
    </submittedName>
</protein>
<evidence type="ECO:0000313" key="3">
    <source>
        <dbReference type="Proteomes" id="UP000092730"/>
    </source>
</evidence>
<accession>A0A1B9GE31</accession>
<dbReference type="AlphaFoldDB" id="A0A1B9GE31"/>
<name>A0A1B9GE31_9TREE</name>
<reference evidence="2" key="4">
    <citation type="submission" date="2024-02" db="EMBL/GenBank/DDBJ databases">
        <title>Comparative genomics of Cryptococcus and Kwoniella reveals pathogenesis evolution and contrasting modes of karyotype evolution via chromosome fusion or intercentromeric recombination.</title>
        <authorList>
            <person name="Coelho M.A."/>
            <person name="David-Palma M."/>
            <person name="Shea T."/>
            <person name="Bowers K."/>
            <person name="McGinley-Smith S."/>
            <person name="Mohammad A.W."/>
            <person name="Gnirke A."/>
            <person name="Yurkov A.M."/>
            <person name="Nowrousian M."/>
            <person name="Sun S."/>
            <person name="Cuomo C.A."/>
            <person name="Heitman J."/>
        </authorList>
    </citation>
    <scope>NUCLEOTIDE SEQUENCE</scope>
    <source>
        <strain evidence="2">CBS 10118</strain>
    </source>
</reference>
<dbReference type="EMBL" id="CP144541">
    <property type="protein sequence ID" value="WVW80060.1"/>
    <property type="molecule type" value="Genomic_DNA"/>
</dbReference>
<dbReference type="OrthoDB" id="2564718at2759"/>
<dbReference type="VEuPathDB" id="FungiDB:I302_00717"/>
<proteinExistence type="predicted"/>
<dbReference type="RefSeq" id="XP_019050291.1">
    <property type="nucleotide sequence ID" value="XM_019187413.1"/>
</dbReference>
<organism evidence="1">
    <name type="scientific">Kwoniella bestiolae CBS 10118</name>
    <dbReference type="NCBI Taxonomy" id="1296100"/>
    <lineage>
        <taxon>Eukaryota</taxon>
        <taxon>Fungi</taxon>
        <taxon>Dikarya</taxon>
        <taxon>Basidiomycota</taxon>
        <taxon>Agaricomycotina</taxon>
        <taxon>Tremellomycetes</taxon>
        <taxon>Tremellales</taxon>
        <taxon>Cryptococcaceae</taxon>
        <taxon>Kwoniella</taxon>
    </lineage>
</organism>
<sequence>MKFTSQSKPSLTPVGYRLLSISERKLSVLDGSFYDEGPELLKGVLVKESIKNAWRSVQEGSSTLDLEVGSYSTIGLDVISEDEEYNEDGEGEGEVEVREERWFEDLLSSFGEDDFSPQREEHEWVESNVSEIVFDDLDLEYDSDRIQAFTFPSPTMSPTIVPQVTITGVDDEDEDPSSFFDHEMPSHHHRAKSLSLIERFTSPPSAVEITPILKPSLGPISSSTLPPPSPIEPIRSDWDQSIYLYPQAYYTECDYCLDIDEFSLPPPLIRSLSSSSTASLGEEEEECGTPPLRYSELNEQPSWVDSLKNEDDLVNSDEDEDEDDELGIEIFTEDQGKVLGGVVGMALGFNEDGFVLV</sequence>
<dbReference type="EMBL" id="KI894018">
    <property type="protein sequence ID" value="OCF29221.1"/>
    <property type="molecule type" value="Genomic_DNA"/>
</dbReference>
<dbReference type="KEGG" id="kbi:30205116"/>
<evidence type="ECO:0000313" key="1">
    <source>
        <dbReference type="EMBL" id="OCF29221.1"/>
    </source>
</evidence>
<evidence type="ECO:0000313" key="2">
    <source>
        <dbReference type="EMBL" id="WVW80060.1"/>
    </source>
</evidence>
<gene>
    <name evidence="1" type="ORF">I302_00717</name>
    <name evidence="2" type="ORF">I302_102033</name>
</gene>
<reference evidence="1" key="1">
    <citation type="submission" date="2013-07" db="EMBL/GenBank/DDBJ databases">
        <title>The Genome Sequence of Cryptococcus bestiolae CBS10118.</title>
        <authorList>
            <consortium name="The Broad Institute Genome Sequencing Platform"/>
            <person name="Cuomo C."/>
            <person name="Litvintseva A."/>
            <person name="Chen Y."/>
            <person name="Heitman J."/>
            <person name="Sun S."/>
            <person name="Springer D."/>
            <person name="Dromer F."/>
            <person name="Young S.K."/>
            <person name="Zeng Q."/>
            <person name="Gargeya S."/>
            <person name="Fitzgerald M."/>
            <person name="Abouelleil A."/>
            <person name="Alvarado L."/>
            <person name="Berlin A.M."/>
            <person name="Chapman S.B."/>
            <person name="Dewar J."/>
            <person name="Goldberg J."/>
            <person name="Griggs A."/>
            <person name="Gujja S."/>
            <person name="Hansen M."/>
            <person name="Howarth C."/>
            <person name="Imamovic A."/>
            <person name="Larimer J."/>
            <person name="McCowan C."/>
            <person name="Murphy C."/>
            <person name="Pearson M."/>
            <person name="Priest M."/>
            <person name="Roberts A."/>
            <person name="Saif S."/>
            <person name="Shea T."/>
            <person name="Sykes S."/>
            <person name="Wortman J."/>
            <person name="Nusbaum C."/>
            <person name="Birren B."/>
        </authorList>
    </citation>
    <scope>NUCLEOTIDE SEQUENCE [LARGE SCALE GENOMIC DNA]</scope>
    <source>
        <strain evidence="1">CBS 10118</strain>
    </source>
</reference>
<keyword evidence="3" id="KW-1185">Reference proteome</keyword>
<dbReference type="GeneID" id="30205116"/>
<reference evidence="2" key="2">
    <citation type="submission" date="2013-07" db="EMBL/GenBank/DDBJ databases">
        <authorList>
            <consortium name="The Broad Institute Genome Sequencing Platform"/>
            <person name="Cuomo C."/>
            <person name="Litvintseva A."/>
            <person name="Chen Y."/>
            <person name="Heitman J."/>
            <person name="Sun S."/>
            <person name="Springer D."/>
            <person name="Dromer F."/>
            <person name="Young S.K."/>
            <person name="Zeng Q."/>
            <person name="Gargeya S."/>
            <person name="Fitzgerald M."/>
            <person name="Abouelleil A."/>
            <person name="Alvarado L."/>
            <person name="Berlin A.M."/>
            <person name="Chapman S.B."/>
            <person name="Dewar J."/>
            <person name="Goldberg J."/>
            <person name="Griggs A."/>
            <person name="Gujja S."/>
            <person name="Hansen M."/>
            <person name="Howarth C."/>
            <person name="Imamovic A."/>
            <person name="Larimer J."/>
            <person name="McCowan C."/>
            <person name="Murphy C."/>
            <person name="Pearson M."/>
            <person name="Priest M."/>
            <person name="Roberts A."/>
            <person name="Saif S."/>
            <person name="Shea T."/>
            <person name="Sykes S."/>
            <person name="Wortman J."/>
            <person name="Nusbaum C."/>
            <person name="Birren B."/>
        </authorList>
    </citation>
    <scope>NUCLEOTIDE SEQUENCE</scope>
    <source>
        <strain evidence="2">CBS 10118</strain>
    </source>
</reference>
<reference evidence="1" key="3">
    <citation type="submission" date="2014-01" db="EMBL/GenBank/DDBJ databases">
        <title>Evolution of pathogenesis and genome organization in the Tremellales.</title>
        <authorList>
            <person name="Cuomo C."/>
            <person name="Litvintseva A."/>
            <person name="Heitman J."/>
            <person name="Chen Y."/>
            <person name="Sun S."/>
            <person name="Springer D."/>
            <person name="Dromer F."/>
            <person name="Young S."/>
            <person name="Zeng Q."/>
            <person name="Chapman S."/>
            <person name="Gujja S."/>
            <person name="Saif S."/>
            <person name="Birren B."/>
        </authorList>
    </citation>
    <scope>NUCLEOTIDE SEQUENCE</scope>
    <source>
        <strain evidence="1">CBS 10118</strain>
    </source>
</reference>
<dbReference type="Proteomes" id="UP000092730">
    <property type="component" value="Chromosome 1"/>
</dbReference>